<evidence type="ECO:0000313" key="2">
    <source>
        <dbReference type="Proteomes" id="UP000299102"/>
    </source>
</evidence>
<gene>
    <name evidence="1" type="ORF">EVAR_26563_1</name>
</gene>
<dbReference type="Proteomes" id="UP000299102">
    <property type="component" value="Unassembled WGS sequence"/>
</dbReference>
<comment type="caution">
    <text evidence="1">The sequence shown here is derived from an EMBL/GenBank/DDBJ whole genome shotgun (WGS) entry which is preliminary data.</text>
</comment>
<dbReference type="EMBL" id="BGZK01000477">
    <property type="protein sequence ID" value="GBP46118.1"/>
    <property type="molecule type" value="Genomic_DNA"/>
</dbReference>
<sequence>MRYAPFIRFPLVTHGTRVPSDASTVKQKAFKTAEDFRYASNKGEIGQGQNETSRIESKIIGFVIILFGATQKFAVREKFR</sequence>
<accession>A0A4C1W463</accession>
<name>A0A4C1W463_EUMVA</name>
<keyword evidence="2" id="KW-1185">Reference proteome</keyword>
<dbReference type="AlphaFoldDB" id="A0A4C1W463"/>
<protein>
    <submittedName>
        <fullName evidence="1">Uncharacterized protein</fullName>
    </submittedName>
</protein>
<evidence type="ECO:0000313" key="1">
    <source>
        <dbReference type="EMBL" id="GBP46118.1"/>
    </source>
</evidence>
<reference evidence="1 2" key="1">
    <citation type="journal article" date="2019" name="Commun. Biol.">
        <title>The bagworm genome reveals a unique fibroin gene that provides high tensile strength.</title>
        <authorList>
            <person name="Kono N."/>
            <person name="Nakamura H."/>
            <person name="Ohtoshi R."/>
            <person name="Tomita M."/>
            <person name="Numata K."/>
            <person name="Arakawa K."/>
        </authorList>
    </citation>
    <scope>NUCLEOTIDE SEQUENCE [LARGE SCALE GENOMIC DNA]</scope>
</reference>
<proteinExistence type="predicted"/>
<organism evidence="1 2">
    <name type="scientific">Eumeta variegata</name>
    <name type="common">Bagworm moth</name>
    <name type="synonym">Eumeta japonica</name>
    <dbReference type="NCBI Taxonomy" id="151549"/>
    <lineage>
        <taxon>Eukaryota</taxon>
        <taxon>Metazoa</taxon>
        <taxon>Ecdysozoa</taxon>
        <taxon>Arthropoda</taxon>
        <taxon>Hexapoda</taxon>
        <taxon>Insecta</taxon>
        <taxon>Pterygota</taxon>
        <taxon>Neoptera</taxon>
        <taxon>Endopterygota</taxon>
        <taxon>Lepidoptera</taxon>
        <taxon>Glossata</taxon>
        <taxon>Ditrysia</taxon>
        <taxon>Tineoidea</taxon>
        <taxon>Psychidae</taxon>
        <taxon>Oiketicinae</taxon>
        <taxon>Eumeta</taxon>
    </lineage>
</organism>